<sequence>MDVEAAGMVATYPRLCRLMEAERRVRQHRELASTKDIMIEHQLERLEFCVGNLLIKVIKRTFKGPASTHRLSQPAKWQRSK</sequence>
<dbReference type="HOGENOM" id="CLU_2573711_0_0_1"/>
<keyword evidence="2" id="KW-1185">Reference proteome</keyword>
<dbReference type="Proteomes" id="UP000002497">
    <property type="component" value="Unassembled WGS sequence"/>
</dbReference>
<evidence type="ECO:0000313" key="2">
    <source>
        <dbReference type="Proteomes" id="UP000002497"/>
    </source>
</evidence>
<name>E9CZC4_COCPS</name>
<reference evidence="2" key="2">
    <citation type="submission" date="2010-03" db="EMBL/GenBank/DDBJ databases">
        <title>The genome sequence of Coccidioides posadasii strain Silveira.</title>
        <authorList>
            <consortium name="The Broad Institute Genome Sequencing Center for Infectious Disease"/>
            <person name="Neafsey D."/>
            <person name="Orbach M."/>
            <person name="Henn M.R."/>
            <person name="Cole G.T."/>
            <person name="Galgiani J."/>
            <person name="Gardner M.J."/>
            <person name="Kirkland T.N."/>
            <person name="Taylor J.W."/>
            <person name="Young S.K."/>
            <person name="Zeng Q."/>
            <person name="Koehrsen M."/>
            <person name="Alvarado L."/>
            <person name="Berlin A."/>
            <person name="Borenstein D."/>
            <person name="Chapman S.B."/>
            <person name="Chen Z."/>
            <person name="Engels R."/>
            <person name="Freedman E."/>
            <person name="Gellesch M."/>
            <person name="Goldberg J."/>
            <person name="Griggs A."/>
            <person name="Gujja S."/>
            <person name="Heilman E."/>
            <person name="Heiman D."/>
            <person name="Howarth C."/>
            <person name="Jen D."/>
            <person name="Larson L."/>
            <person name="Mehta T."/>
            <person name="Neiman D."/>
            <person name="Park D."/>
            <person name="Pearson M."/>
            <person name="Richards J."/>
            <person name="Roberts A."/>
            <person name="Saif S."/>
            <person name="Shea T."/>
            <person name="Shenoy N."/>
            <person name="Sisk P."/>
            <person name="Stolte C."/>
            <person name="Sykes S."/>
            <person name="Walk T."/>
            <person name="White J."/>
            <person name="Yandava C."/>
            <person name="Haas B."/>
            <person name="Nusbaum C."/>
            <person name="Birren B."/>
        </authorList>
    </citation>
    <scope>NUCLEOTIDE SEQUENCE [LARGE SCALE GENOMIC DNA]</scope>
    <source>
        <strain evidence="2">RMSCC 757 / Silveira</strain>
    </source>
</reference>
<dbReference type="EMBL" id="GL636488">
    <property type="protein sequence ID" value="EFW20568.1"/>
    <property type="molecule type" value="Genomic_DNA"/>
</dbReference>
<evidence type="ECO:0000313" key="1">
    <source>
        <dbReference type="EMBL" id="EFW20568.1"/>
    </source>
</evidence>
<protein>
    <submittedName>
        <fullName evidence="1">Predicted protein</fullName>
    </submittedName>
</protein>
<dbReference type="VEuPathDB" id="FungiDB:CPSG_02411"/>
<dbReference type="AlphaFoldDB" id="E9CZC4"/>
<proteinExistence type="predicted"/>
<gene>
    <name evidence="1" type="ORF">CPSG_02411</name>
</gene>
<reference evidence="2" key="1">
    <citation type="journal article" date="2010" name="Genome Res.">
        <title>Population genomic sequencing of Coccidioides fungi reveals recent hybridization and transposon control.</title>
        <authorList>
            <person name="Neafsey D.E."/>
            <person name="Barker B.M."/>
            <person name="Sharpton T.J."/>
            <person name="Stajich J.E."/>
            <person name="Park D.J."/>
            <person name="Whiston E."/>
            <person name="Hung C.-Y."/>
            <person name="McMahan C."/>
            <person name="White J."/>
            <person name="Sykes S."/>
            <person name="Heiman D."/>
            <person name="Young S."/>
            <person name="Zeng Q."/>
            <person name="Abouelleil A."/>
            <person name="Aftuck L."/>
            <person name="Bessette D."/>
            <person name="Brown A."/>
            <person name="FitzGerald M."/>
            <person name="Lui A."/>
            <person name="Macdonald J.P."/>
            <person name="Priest M."/>
            <person name="Orbach M.J."/>
            <person name="Galgiani J.N."/>
            <person name="Kirkland T.N."/>
            <person name="Cole G.T."/>
            <person name="Birren B.W."/>
            <person name="Henn M.R."/>
            <person name="Taylor J.W."/>
            <person name="Rounsley S.D."/>
        </authorList>
    </citation>
    <scope>NUCLEOTIDE SEQUENCE [LARGE SCALE GENOMIC DNA]</scope>
    <source>
        <strain evidence="2">RMSCC 757 / Silveira</strain>
    </source>
</reference>
<organism evidence="2">
    <name type="scientific">Coccidioides posadasii (strain RMSCC 757 / Silveira)</name>
    <name type="common">Valley fever fungus</name>
    <dbReference type="NCBI Taxonomy" id="443226"/>
    <lineage>
        <taxon>Eukaryota</taxon>
        <taxon>Fungi</taxon>
        <taxon>Dikarya</taxon>
        <taxon>Ascomycota</taxon>
        <taxon>Pezizomycotina</taxon>
        <taxon>Eurotiomycetes</taxon>
        <taxon>Eurotiomycetidae</taxon>
        <taxon>Onygenales</taxon>
        <taxon>Onygenaceae</taxon>
        <taxon>Coccidioides</taxon>
    </lineage>
</organism>
<accession>E9CZC4</accession>